<comment type="caution">
    <text evidence="2">The sequence shown here is derived from an EMBL/GenBank/DDBJ whole genome shotgun (WGS) entry which is preliminary data.</text>
</comment>
<dbReference type="InterPro" id="IPR027584">
    <property type="entry name" value="TrbK_RP4"/>
</dbReference>
<dbReference type="NCBIfam" id="TIGR04359">
    <property type="entry name" value="TrbK_RP4"/>
    <property type="match status" value="1"/>
</dbReference>
<evidence type="ECO:0000256" key="1">
    <source>
        <dbReference type="SAM" id="SignalP"/>
    </source>
</evidence>
<dbReference type="Proteomes" id="UP000809349">
    <property type="component" value="Unassembled WGS sequence"/>
</dbReference>
<sequence length="66" mass="7142">MSRTTRYISLVAALAAFSAVTACSDSVAYVDCKALETRTDAAAKAELEKRCPRRGAVHTPSPVRNW</sequence>
<reference evidence="2 3" key="1">
    <citation type="submission" date="2021-01" db="EMBL/GenBank/DDBJ databases">
        <authorList>
            <person name="Ruan W."/>
            <person name="Khan S.A."/>
            <person name="Jeon C.O."/>
        </authorList>
    </citation>
    <scope>NUCLEOTIDE SEQUENCE [LARGE SCALE GENOMIC DNA]</scope>
    <source>
        <strain evidence="2 3">R798</strain>
    </source>
</reference>
<accession>A0ABS7SKV6</accession>
<feature type="signal peptide" evidence="1">
    <location>
        <begin position="1"/>
        <end position="22"/>
    </location>
</feature>
<keyword evidence="1" id="KW-0732">Signal</keyword>
<organism evidence="2 3">
    <name type="scientific">Massilia soli</name>
    <dbReference type="NCBI Taxonomy" id="2792854"/>
    <lineage>
        <taxon>Bacteria</taxon>
        <taxon>Pseudomonadati</taxon>
        <taxon>Pseudomonadota</taxon>
        <taxon>Betaproteobacteria</taxon>
        <taxon>Burkholderiales</taxon>
        <taxon>Oxalobacteraceae</taxon>
        <taxon>Telluria group</taxon>
        <taxon>Massilia</taxon>
    </lineage>
</organism>
<dbReference type="EMBL" id="JAFBIL020000002">
    <property type="protein sequence ID" value="MBZ2206569.1"/>
    <property type="molecule type" value="Genomic_DNA"/>
</dbReference>
<dbReference type="RefSeq" id="WP_223466516.1">
    <property type="nucleotide sequence ID" value="NZ_JAFBIL020000002.1"/>
</dbReference>
<name>A0ABS7SKV6_9BURK</name>
<gene>
    <name evidence="2" type="primary">trbK</name>
    <name evidence="2" type="ORF">I4X03_004785</name>
</gene>
<feature type="chain" id="PRO_5045994001" evidence="1">
    <location>
        <begin position="23"/>
        <end position="66"/>
    </location>
</feature>
<evidence type="ECO:0000313" key="2">
    <source>
        <dbReference type="EMBL" id="MBZ2206569.1"/>
    </source>
</evidence>
<keyword evidence="3" id="KW-1185">Reference proteome</keyword>
<protein>
    <submittedName>
        <fullName evidence="2">Entry exclusion lipoprotein TrbK</fullName>
    </submittedName>
</protein>
<dbReference type="PROSITE" id="PS51257">
    <property type="entry name" value="PROKAR_LIPOPROTEIN"/>
    <property type="match status" value="1"/>
</dbReference>
<reference evidence="2 3" key="2">
    <citation type="submission" date="2021-08" db="EMBL/GenBank/DDBJ databases">
        <title>Massilia sp. R798.</title>
        <authorList>
            <person name="Baek J.H."/>
            <person name="Jung H.S."/>
            <person name="Kim K.R."/>
            <person name="Jeon C.O."/>
        </authorList>
    </citation>
    <scope>NUCLEOTIDE SEQUENCE [LARGE SCALE GENOMIC DNA]</scope>
    <source>
        <strain evidence="2 3">R798</strain>
    </source>
</reference>
<proteinExistence type="predicted"/>
<evidence type="ECO:0000313" key="3">
    <source>
        <dbReference type="Proteomes" id="UP000809349"/>
    </source>
</evidence>
<keyword evidence="2" id="KW-0449">Lipoprotein</keyword>